<dbReference type="GeneID" id="36842071"/>
<dbReference type="PROSITE" id="PS50181">
    <property type="entry name" value="FBOX"/>
    <property type="match status" value="1"/>
</dbReference>
<reference evidence="3" key="1">
    <citation type="journal article" date="2018" name="Nat. Commun.">
        <title>Diversity and evolution of the emerging Pandoraviridae family.</title>
        <authorList>
            <person name="Legendre M."/>
            <person name="Fabre E."/>
            <person name="Poirot O."/>
            <person name="Jeudy S."/>
            <person name="Lartigue A."/>
            <person name="Alempic J.M."/>
            <person name="Beucher L."/>
            <person name="Philippe N."/>
            <person name="Bertaux L."/>
            <person name="Christo-Foroux E."/>
            <person name="Labadie K."/>
            <person name="Coute Y."/>
            <person name="Abergel C."/>
            <person name="Claverie J.M."/>
        </authorList>
    </citation>
    <scope>NUCLEOTIDE SEQUENCE [LARGE SCALE GENOMIC DNA]</scope>
    <source>
        <strain evidence="3">Macleodensis</strain>
    </source>
</reference>
<dbReference type="Pfam" id="PF13637">
    <property type="entry name" value="Ank_4"/>
    <property type="match status" value="1"/>
</dbReference>
<organism evidence="3">
    <name type="scientific">Pandoravirus macleodensis</name>
    <dbReference type="NCBI Taxonomy" id="2107707"/>
    <lineage>
        <taxon>Viruses</taxon>
        <taxon>Pandoravirus</taxon>
    </lineage>
</organism>
<dbReference type="RefSeq" id="YP_009480685.1">
    <property type="nucleotide sequence ID" value="NC_037665.1"/>
</dbReference>
<proteinExistence type="predicted"/>
<dbReference type="Proteomes" id="UP000249758">
    <property type="component" value="Segment"/>
</dbReference>
<dbReference type="InterPro" id="IPR052050">
    <property type="entry name" value="SecEffector_AnkRepeat"/>
</dbReference>
<evidence type="ECO:0000259" key="2">
    <source>
        <dbReference type="PROSITE" id="PS50181"/>
    </source>
</evidence>
<dbReference type="InterPro" id="IPR036770">
    <property type="entry name" value="Ankyrin_rpt-contain_sf"/>
</dbReference>
<dbReference type="InterPro" id="IPR002110">
    <property type="entry name" value="Ankyrin_rpt"/>
</dbReference>
<dbReference type="Gene3D" id="1.25.40.20">
    <property type="entry name" value="Ankyrin repeat-containing domain"/>
    <property type="match status" value="1"/>
</dbReference>
<sequence>MNAPTRDGKRNRRKHNSRSRHKKKRAVAKHDGCLISHLIADCPLAALPNGLSKRGISVDDLPDELVAMVLAFLPCIDLCRDVARVCKRWRAITHDSASLGKALCAGAAAREAFLHGPLMTERVGGFGGCLLKDSLQWTRRNRPRAALARMLAAASGHVDCMARLDDHPWYDGACLVPAAVHGHLDVIKYAHENGCPWHYGVCSAAEAYGQVDCLRYAHGAGCYWRGECDEAAGNGHTDVLRYAKEKGLGRGEFACHYAAAGGHVDTLRYACENGWETCSATPTYAARRGHLDVLKYVHESGGDWECDTVWGAASGGHIDCLDYLLKNGCPGFDEGACDEAANAGRIATLQWLRAHGCPWGASVCAEAARGGHVDVLDWLRRNGCPWDRHTVRGAALRGHLNCLAYAIDNGCPFEDGDDMHDVVAADVADRLAALFG</sequence>
<evidence type="ECO:0000256" key="1">
    <source>
        <dbReference type="SAM" id="MobiDB-lite"/>
    </source>
</evidence>
<evidence type="ECO:0000313" key="3">
    <source>
        <dbReference type="EMBL" id="AVK76689.1"/>
    </source>
</evidence>
<feature type="domain" description="F-box" evidence="2">
    <location>
        <begin position="55"/>
        <end position="103"/>
    </location>
</feature>
<protein>
    <submittedName>
        <fullName evidence="3">Ankyrin repeat domain containing protein</fullName>
    </submittedName>
</protein>
<dbReference type="KEGG" id="vg:36842071"/>
<dbReference type="SUPFAM" id="SSF48403">
    <property type="entry name" value="Ankyrin repeat"/>
    <property type="match status" value="1"/>
</dbReference>
<dbReference type="Gene3D" id="1.20.1280.50">
    <property type="match status" value="1"/>
</dbReference>
<dbReference type="InterPro" id="IPR036047">
    <property type="entry name" value="F-box-like_dom_sf"/>
</dbReference>
<name>A0A2U7UDY7_9VIRU</name>
<dbReference type="EMBL" id="MG011691">
    <property type="protein sequence ID" value="AVK76689.1"/>
    <property type="molecule type" value="Genomic_DNA"/>
</dbReference>
<feature type="compositionally biased region" description="Basic residues" evidence="1">
    <location>
        <begin position="9"/>
        <end position="26"/>
    </location>
</feature>
<accession>A0A2U7UDY7</accession>
<dbReference type="InterPro" id="IPR001810">
    <property type="entry name" value="F-box_dom"/>
</dbReference>
<gene>
    <name evidence="3" type="ORF">pmac_cds_1</name>
</gene>
<dbReference type="SUPFAM" id="SSF81383">
    <property type="entry name" value="F-box domain"/>
    <property type="match status" value="1"/>
</dbReference>
<dbReference type="Pfam" id="PF12937">
    <property type="entry name" value="F-box-like"/>
    <property type="match status" value="1"/>
</dbReference>
<dbReference type="PANTHER" id="PTHR46586">
    <property type="entry name" value="ANKYRIN REPEAT-CONTAINING PROTEIN"/>
    <property type="match status" value="1"/>
</dbReference>
<dbReference type="PANTHER" id="PTHR46586:SF3">
    <property type="entry name" value="ANKYRIN REPEAT-CONTAINING PROTEIN"/>
    <property type="match status" value="1"/>
</dbReference>
<dbReference type="SMART" id="SM00256">
    <property type="entry name" value="FBOX"/>
    <property type="match status" value="1"/>
</dbReference>
<feature type="region of interest" description="Disordered" evidence="1">
    <location>
        <begin position="1"/>
        <end position="26"/>
    </location>
</feature>